<dbReference type="OrthoDB" id="26525at2759"/>
<comment type="caution">
    <text evidence="4">The sequence shown here is derived from an EMBL/GenBank/DDBJ whole genome shotgun (WGS) entry which is preliminary data.</text>
</comment>
<dbReference type="PROSITE" id="PS50222">
    <property type="entry name" value="EF_HAND_2"/>
    <property type="match status" value="1"/>
</dbReference>
<dbReference type="AlphaFoldDB" id="A0A4U5MLG5"/>
<evidence type="ECO:0000256" key="2">
    <source>
        <dbReference type="SAM" id="SignalP"/>
    </source>
</evidence>
<evidence type="ECO:0000256" key="1">
    <source>
        <dbReference type="ARBA" id="ARBA00022837"/>
    </source>
</evidence>
<evidence type="ECO:0000313" key="4">
    <source>
        <dbReference type="EMBL" id="TKR70300.1"/>
    </source>
</evidence>
<accession>A0A4U5MLG5</accession>
<dbReference type="InterPro" id="IPR002048">
    <property type="entry name" value="EF_hand_dom"/>
</dbReference>
<feature type="domain" description="EF-hand" evidence="3">
    <location>
        <begin position="163"/>
        <end position="198"/>
    </location>
</feature>
<keyword evidence="1" id="KW-0106">Calcium</keyword>
<feature type="signal peptide" evidence="2">
    <location>
        <begin position="1"/>
        <end position="18"/>
    </location>
</feature>
<dbReference type="InterPro" id="IPR018247">
    <property type="entry name" value="EF_Hand_1_Ca_BS"/>
</dbReference>
<dbReference type="EMBL" id="AZBU02000007">
    <property type="protein sequence ID" value="TKR70300.1"/>
    <property type="molecule type" value="Genomic_DNA"/>
</dbReference>
<proteinExistence type="predicted"/>
<dbReference type="GO" id="GO:0005509">
    <property type="term" value="F:calcium ion binding"/>
    <property type="evidence" value="ECO:0007669"/>
    <property type="project" value="InterPro"/>
</dbReference>
<gene>
    <name evidence="4" type="ORF">L596_022341</name>
</gene>
<sequence length="229" mass="27343">MRLIWVVLFLCAGNAVLGSPARGHPFVRLDIDNDGFLILKELFRLHYWHNEISKVYFAEIDENDDEKLSRAEFVDYRNKWANQEVAKAKKRSQYLAQKAIEKYGLPASGLLGQEEIKKYFEEEKLEYLEVVPRVLELFDKDGNELWSAEELEEFFYFYLPPKRHVENPDETFSRIDKDGDGFIDYEDYLRRDPMYEKEIKQIFDKMNTNDDEYVSHDEFDVLELKQIII</sequence>
<evidence type="ECO:0000313" key="5">
    <source>
        <dbReference type="Proteomes" id="UP000298663"/>
    </source>
</evidence>
<reference evidence="4 5" key="2">
    <citation type="journal article" date="2019" name="G3 (Bethesda)">
        <title>Hybrid Assembly of the Genome of the Entomopathogenic Nematode Steinernema carpocapsae Identifies the X-Chromosome.</title>
        <authorList>
            <person name="Serra L."/>
            <person name="Macchietto M."/>
            <person name="Macias-Munoz A."/>
            <person name="McGill C.J."/>
            <person name="Rodriguez I.M."/>
            <person name="Rodriguez B."/>
            <person name="Murad R."/>
            <person name="Mortazavi A."/>
        </authorList>
    </citation>
    <scope>NUCLEOTIDE SEQUENCE [LARGE SCALE GENOMIC DNA]</scope>
    <source>
        <strain evidence="4 5">ALL</strain>
    </source>
</reference>
<protein>
    <recommendedName>
        <fullName evidence="3">EF-hand domain-containing protein</fullName>
    </recommendedName>
</protein>
<dbReference type="Proteomes" id="UP000298663">
    <property type="component" value="Unassembled WGS sequence"/>
</dbReference>
<dbReference type="SUPFAM" id="SSF47473">
    <property type="entry name" value="EF-hand"/>
    <property type="match status" value="2"/>
</dbReference>
<dbReference type="PROSITE" id="PS00018">
    <property type="entry name" value="EF_HAND_1"/>
    <property type="match status" value="1"/>
</dbReference>
<dbReference type="CDD" id="cd00051">
    <property type="entry name" value="EFh"/>
    <property type="match status" value="1"/>
</dbReference>
<organism evidence="4 5">
    <name type="scientific">Steinernema carpocapsae</name>
    <name type="common">Entomopathogenic nematode</name>
    <dbReference type="NCBI Taxonomy" id="34508"/>
    <lineage>
        <taxon>Eukaryota</taxon>
        <taxon>Metazoa</taxon>
        <taxon>Ecdysozoa</taxon>
        <taxon>Nematoda</taxon>
        <taxon>Chromadorea</taxon>
        <taxon>Rhabditida</taxon>
        <taxon>Tylenchina</taxon>
        <taxon>Panagrolaimomorpha</taxon>
        <taxon>Strongyloidoidea</taxon>
        <taxon>Steinernematidae</taxon>
        <taxon>Steinernema</taxon>
    </lineage>
</organism>
<keyword evidence="2" id="KW-0732">Signal</keyword>
<dbReference type="Gene3D" id="1.10.238.10">
    <property type="entry name" value="EF-hand"/>
    <property type="match status" value="2"/>
</dbReference>
<keyword evidence="5" id="KW-1185">Reference proteome</keyword>
<name>A0A4U5MLG5_STECR</name>
<reference evidence="4 5" key="1">
    <citation type="journal article" date="2015" name="Genome Biol.">
        <title>Comparative genomics of Steinernema reveals deeply conserved gene regulatory networks.</title>
        <authorList>
            <person name="Dillman A.R."/>
            <person name="Macchietto M."/>
            <person name="Porter C.F."/>
            <person name="Rogers A."/>
            <person name="Williams B."/>
            <person name="Antoshechkin I."/>
            <person name="Lee M.M."/>
            <person name="Goodwin Z."/>
            <person name="Lu X."/>
            <person name="Lewis E.E."/>
            <person name="Goodrich-Blair H."/>
            <person name="Stock S.P."/>
            <person name="Adams B.J."/>
            <person name="Sternberg P.W."/>
            <person name="Mortazavi A."/>
        </authorList>
    </citation>
    <scope>NUCLEOTIDE SEQUENCE [LARGE SCALE GENOMIC DNA]</scope>
    <source>
        <strain evidence="4 5">ALL</strain>
    </source>
</reference>
<dbReference type="InterPro" id="IPR011992">
    <property type="entry name" value="EF-hand-dom_pair"/>
</dbReference>
<evidence type="ECO:0000259" key="3">
    <source>
        <dbReference type="PROSITE" id="PS50222"/>
    </source>
</evidence>
<feature type="chain" id="PRO_5020195723" description="EF-hand domain-containing protein" evidence="2">
    <location>
        <begin position="19"/>
        <end position="229"/>
    </location>
</feature>
<dbReference type="Pfam" id="PF13499">
    <property type="entry name" value="EF-hand_7"/>
    <property type="match status" value="1"/>
</dbReference>